<keyword evidence="3" id="KW-1134">Transmembrane beta strand</keyword>
<dbReference type="SUPFAM" id="SSF56935">
    <property type="entry name" value="Porins"/>
    <property type="match status" value="1"/>
</dbReference>
<dbReference type="InterPro" id="IPR039426">
    <property type="entry name" value="TonB-dep_rcpt-like"/>
</dbReference>
<evidence type="ECO:0000313" key="7">
    <source>
        <dbReference type="EMBL" id="MBD0222935.1"/>
    </source>
</evidence>
<organism evidence="7 8">
    <name type="scientific">Acinetobacter baumannii</name>
    <dbReference type="NCBI Taxonomy" id="470"/>
    <lineage>
        <taxon>Bacteria</taxon>
        <taxon>Pseudomonadati</taxon>
        <taxon>Pseudomonadota</taxon>
        <taxon>Gammaproteobacteria</taxon>
        <taxon>Moraxellales</taxon>
        <taxon>Moraxellaceae</taxon>
        <taxon>Acinetobacter</taxon>
        <taxon>Acinetobacter calcoaceticus/baumannii complex</taxon>
    </lineage>
</organism>
<evidence type="ECO:0000256" key="6">
    <source>
        <dbReference type="ARBA" id="ARBA00023237"/>
    </source>
</evidence>
<comment type="caution">
    <text evidence="7">The sequence shown here is derived from an EMBL/GenBank/DDBJ whole genome shotgun (WGS) entry which is preliminary data.</text>
</comment>
<comment type="subcellular location">
    <subcellularLocation>
        <location evidence="1">Cell outer membrane</location>
        <topology evidence="1">Multi-pass membrane protein</topology>
    </subcellularLocation>
</comment>
<name>A0A8I0KDI9_ACIBA</name>
<dbReference type="Proteomes" id="UP000634608">
    <property type="component" value="Unassembled WGS sequence"/>
</dbReference>
<evidence type="ECO:0000256" key="4">
    <source>
        <dbReference type="ARBA" id="ARBA00022692"/>
    </source>
</evidence>
<dbReference type="GO" id="GO:0009279">
    <property type="term" value="C:cell outer membrane"/>
    <property type="evidence" value="ECO:0007669"/>
    <property type="project" value="UniProtKB-SubCell"/>
</dbReference>
<accession>A0A8I0KDI9</accession>
<dbReference type="Gene3D" id="2.40.170.20">
    <property type="entry name" value="TonB-dependent receptor, beta-barrel domain"/>
    <property type="match status" value="1"/>
</dbReference>
<reference evidence="7" key="1">
    <citation type="submission" date="2020-08" db="EMBL/GenBank/DDBJ databases">
        <title>Diversity of carbapenem-resistant Acinetobacter baumannii and bacteriophage-mediated spread of the Oxa23 carbapenemase.</title>
        <authorList>
            <person name="Abouelfetouh A."/>
            <person name="Mattock J."/>
            <person name="Turner D."/>
            <person name="Li E."/>
            <person name="Evans B.A."/>
        </authorList>
    </citation>
    <scope>NUCLEOTIDE SEQUENCE</scope>
    <source>
        <strain evidence="7">A86</strain>
    </source>
</reference>
<gene>
    <name evidence="7" type="ORF">IAG11_24265</name>
</gene>
<feature type="non-terminal residue" evidence="7">
    <location>
        <position position="1"/>
    </location>
</feature>
<keyword evidence="4" id="KW-0812">Transmembrane</keyword>
<dbReference type="GO" id="GO:0015344">
    <property type="term" value="F:siderophore uptake transmembrane transporter activity"/>
    <property type="evidence" value="ECO:0007669"/>
    <property type="project" value="TreeGrafter"/>
</dbReference>
<evidence type="ECO:0000256" key="5">
    <source>
        <dbReference type="ARBA" id="ARBA00023136"/>
    </source>
</evidence>
<dbReference type="InterPro" id="IPR036942">
    <property type="entry name" value="Beta-barrel_TonB_sf"/>
</dbReference>
<keyword evidence="5" id="KW-0472">Membrane</keyword>
<evidence type="ECO:0000256" key="3">
    <source>
        <dbReference type="ARBA" id="ARBA00022452"/>
    </source>
</evidence>
<keyword evidence="2" id="KW-0813">Transport</keyword>
<keyword evidence="7" id="KW-0675">Receptor</keyword>
<feature type="non-terminal residue" evidence="7">
    <location>
        <position position="129"/>
    </location>
</feature>
<dbReference type="EMBL" id="JACSVK010000915">
    <property type="protein sequence ID" value="MBD0222935.1"/>
    <property type="molecule type" value="Genomic_DNA"/>
</dbReference>
<protein>
    <submittedName>
        <fullName evidence="7">TonB-dependent siderophore receptor</fullName>
    </submittedName>
</protein>
<keyword evidence="6" id="KW-0998">Cell outer membrane</keyword>
<dbReference type="AlphaFoldDB" id="A0A8I0KDI9"/>
<dbReference type="PANTHER" id="PTHR32552">
    <property type="entry name" value="FERRICHROME IRON RECEPTOR-RELATED"/>
    <property type="match status" value="1"/>
</dbReference>
<proteinExistence type="predicted"/>
<evidence type="ECO:0000313" key="8">
    <source>
        <dbReference type="Proteomes" id="UP000634608"/>
    </source>
</evidence>
<sequence length="129" mass="14376">DLSENTLLSGGVTYQEDDPRGPMWGGLPVWFSDGTKTNWSKNITTSADWTRWNVKYTNLFADLTHKFNDNWSAKLSYSHGKRDANSKLLYVSGSVDKNTGLGLSPYASAYDLEVEQDNASLQLNGSFDL</sequence>
<dbReference type="PANTHER" id="PTHR32552:SF74">
    <property type="entry name" value="HYDROXAMATE SIDEROPHORE RECEPTOR FHUE"/>
    <property type="match status" value="1"/>
</dbReference>
<evidence type="ECO:0000256" key="2">
    <source>
        <dbReference type="ARBA" id="ARBA00022448"/>
    </source>
</evidence>
<evidence type="ECO:0000256" key="1">
    <source>
        <dbReference type="ARBA" id="ARBA00004571"/>
    </source>
</evidence>